<reference evidence="2 3" key="1">
    <citation type="journal article" date="2015" name="Stand. Genomic Sci.">
        <title>Genomic Encyclopedia of Bacterial and Archaeal Type Strains, Phase III: the genomes of soil and plant-associated and newly described type strains.</title>
        <authorList>
            <person name="Whitman W.B."/>
            <person name="Woyke T."/>
            <person name="Klenk H.P."/>
            <person name="Zhou Y."/>
            <person name="Lilburn T.G."/>
            <person name="Beck B.J."/>
            <person name="De Vos P."/>
            <person name="Vandamme P."/>
            <person name="Eisen J.A."/>
            <person name="Garrity G."/>
            <person name="Hugenholtz P."/>
            <person name="Kyrpides N.C."/>
        </authorList>
    </citation>
    <scope>NUCLEOTIDE SEQUENCE [LARGE SCALE GENOMIC DNA]</scope>
    <source>
        <strain evidence="2 3">CGMCC 1.10948</strain>
    </source>
</reference>
<keyword evidence="3" id="KW-1185">Reference proteome</keyword>
<feature type="signal peptide" evidence="1">
    <location>
        <begin position="1"/>
        <end position="23"/>
    </location>
</feature>
<dbReference type="EMBL" id="VLLA01000027">
    <property type="protein sequence ID" value="TWI61057.1"/>
    <property type="molecule type" value="Genomic_DNA"/>
</dbReference>
<evidence type="ECO:0000313" key="2">
    <source>
        <dbReference type="EMBL" id="TWI61057.1"/>
    </source>
</evidence>
<evidence type="ECO:0000313" key="3">
    <source>
        <dbReference type="Proteomes" id="UP000316291"/>
    </source>
</evidence>
<feature type="chain" id="PRO_5022148454" evidence="1">
    <location>
        <begin position="24"/>
        <end position="50"/>
    </location>
</feature>
<keyword evidence="1" id="KW-0732">Signal</keyword>
<sequence>MIKSGAVFLMLILLGLSPGRAHAQDRPIGFLTPSKNIVCHLPEPTVRAIP</sequence>
<proteinExistence type="predicted"/>
<protein>
    <submittedName>
        <fullName evidence="2">Uncharacterized protein</fullName>
    </submittedName>
</protein>
<gene>
    <name evidence="2" type="ORF">IQ16_07259</name>
</gene>
<evidence type="ECO:0000256" key="1">
    <source>
        <dbReference type="SAM" id="SignalP"/>
    </source>
</evidence>
<dbReference type="AlphaFoldDB" id="A0A562QWA8"/>
<comment type="caution">
    <text evidence="2">The sequence shown here is derived from an EMBL/GenBank/DDBJ whole genome shotgun (WGS) entry which is preliminary data.</text>
</comment>
<organism evidence="2 3">
    <name type="scientific">Bradyrhizobium huanghuaihaiense</name>
    <dbReference type="NCBI Taxonomy" id="990078"/>
    <lineage>
        <taxon>Bacteria</taxon>
        <taxon>Pseudomonadati</taxon>
        <taxon>Pseudomonadota</taxon>
        <taxon>Alphaproteobacteria</taxon>
        <taxon>Hyphomicrobiales</taxon>
        <taxon>Nitrobacteraceae</taxon>
        <taxon>Bradyrhizobium</taxon>
    </lineage>
</organism>
<accession>A0A562QWA8</accession>
<dbReference type="Proteomes" id="UP000316291">
    <property type="component" value="Unassembled WGS sequence"/>
</dbReference>
<name>A0A562QWA8_9BRAD</name>